<evidence type="ECO:0000313" key="2">
    <source>
        <dbReference type="EMBL" id="SZD72513.1"/>
    </source>
</evidence>
<dbReference type="GO" id="GO:0120147">
    <property type="term" value="F:formylglycine-generating oxidase activity"/>
    <property type="evidence" value="ECO:0007669"/>
    <property type="project" value="TreeGrafter"/>
</dbReference>
<dbReference type="Pfam" id="PF03781">
    <property type="entry name" value="FGE-sulfatase"/>
    <property type="match status" value="1"/>
</dbReference>
<dbReference type="OrthoDB" id="9768004at2"/>
<dbReference type="PANTHER" id="PTHR23150:SF19">
    <property type="entry name" value="FORMYLGLYCINE-GENERATING ENZYME"/>
    <property type="match status" value="1"/>
</dbReference>
<sequence>MVRTVACILLSTMLFSCNLFNGKGSRSNDRGMIIPSKKSKNFSPERPVGMVAIPGGSFVMGQTDYDFAQQKNASPKTVSVSGFFMDDTEIRNSEYQEFVSYVRDSIVRQRLAERAYELGYDGTANAASGQGGISDFAFKAKDNATGEQSAYLQYVNEMADGRSGYESERQLNWDIPIIWDKYEYPDRDYVEVMEALYYPPKDRFNGERILDVRKLNFVFTEVDKNKAARATNSKRQDFVVTDTVNVYPDTTVWVRDFNYAYNDPLHEDYFWNEAYADYPVVGVTWSQAKGFCVFRTKKHQDYKRSRRKNNTENVIQYRLPTEVEWEYAARGGIQNAPYPWGGPYLTDSRGCYLANFKPKRGDYVEDCCAKSKKSGFIYTAPVKTFHPNGYGLYDMAGNVAEWTQSPYGTSSGEYTGTLNPYLGTGKDTDRKTVKGGSWKDVGYMLMVGNRDNEHKDSARSYIGFRTVQSIPEGADVRYNRTRQ</sequence>
<dbReference type="EC" id="2.7.11.1" evidence="2"/>
<dbReference type="PANTHER" id="PTHR23150">
    <property type="entry name" value="SULFATASE MODIFYING FACTOR 1, 2"/>
    <property type="match status" value="1"/>
</dbReference>
<dbReference type="InterPro" id="IPR051043">
    <property type="entry name" value="Sulfatase_Mod_Factor_Kinase"/>
</dbReference>
<protein>
    <submittedName>
        <fullName evidence="2">Serine/threonine-protein kinase pkn1</fullName>
        <ecNumber evidence="2">2.7.11.1</ecNumber>
    </submittedName>
</protein>
<dbReference type="InterPro" id="IPR016187">
    <property type="entry name" value="CTDL_fold"/>
</dbReference>
<reference evidence="2 3" key="1">
    <citation type="submission" date="2018-09" db="EMBL/GenBank/DDBJ databases">
        <authorList>
            <consortium name="Pathogen Informatics"/>
        </authorList>
    </citation>
    <scope>NUCLEOTIDE SEQUENCE [LARGE SCALE GENOMIC DNA]</scope>
    <source>
        <strain evidence="2 3">OH-22767</strain>
    </source>
</reference>
<dbReference type="PROSITE" id="PS51257">
    <property type="entry name" value="PROKAR_LIPOPROTEIN"/>
    <property type="match status" value="1"/>
</dbReference>
<dbReference type="RefSeq" id="WP_119059285.1">
    <property type="nucleotide sequence ID" value="NZ_UNSC01000003.1"/>
</dbReference>
<dbReference type="InterPro" id="IPR042095">
    <property type="entry name" value="SUMF_sf"/>
</dbReference>
<proteinExistence type="predicted"/>
<name>A0A383U0I3_9FLAO</name>
<evidence type="ECO:0000259" key="1">
    <source>
        <dbReference type="Pfam" id="PF03781"/>
    </source>
</evidence>
<dbReference type="EMBL" id="UNSC01000003">
    <property type="protein sequence ID" value="SZD72513.1"/>
    <property type="molecule type" value="Genomic_DNA"/>
</dbReference>
<dbReference type="InterPro" id="IPR019866">
    <property type="entry name" value="Glid_motil-assoc_lipo_GldK"/>
</dbReference>
<gene>
    <name evidence="2" type="primary">pkn1</name>
    <name evidence="2" type="ORF">SAMEA104719789_00962</name>
</gene>
<accession>A0A383U0I3</accession>
<keyword evidence="2" id="KW-0808">Transferase</keyword>
<dbReference type="AlphaFoldDB" id="A0A383U0I3"/>
<dbReference type="Proteomes" id="UP000262142">
    <property type="component" value="Unassembled WGS sequence"/>
</dbReference>
<keyword evidence="2" id="KW-0418">Kinase</keyword>
<dbReference type="NCBIfam" id="TIGR03525">
    <property type="entry name" value="GldK"/>
    <property type="match status" value="1"/>
</dbReference>
<feature type="domain" description="Sulfatase-modifying factor enzyme-like" evidence="1">
    <location>
        <begin position="49"/>
        <end position="467"/>
    </location>
</feature>
<evidence type="ECO:0000313" key="3">
    <source>
        <dbReference type="Proteomes" id="UP000262142"/>
    </source>
</evidence>
<dbReference type="GO" id="GO:0004674">
    <property type="term" value="F:protein serine/threonine kinase activity"/>
    <property type="evidence" value="ECO:0007669"/>
    <property type="project" value="UniProtKB-EC"/>
</dbReference>
<dbReference type="Gene3D" id="3.90.1580.10">
    <property type="entry name" value="paralog of FGE (formylglycine-generating enzyme)"/>
    <property type="match status" value="2"/>
</dbReference>
<organism evidence="2 3">
    <name type="scientific">Candidatus Ornithobacterium hominis</name>
    <dbReference type="NCBI Taxonomy" id="2497989"/>
    <lineage>
        <taxon>Bacteria</taxon>
        <taxon>Pseudomonadati</taxon>
        <taxon>Bacteroidota</taxon>
        <taxon>Flavobacteriia</taxon>
        <taxon>Flavobacteriales</taxon>
        <taxon>Weeksellaceae</taxon>
        <taxon>Ornithobacterium</taxon>
    </lineage>
</organism>
<dbReference type="InterPro" id="IPR005532">
    <property type="entry name" value="SUMF_dom"/>
</dbReference>
<dbReference type="SUPFAM" id="SSF56436">
    <property type="entry name" value="C-type lectin-like"/>
    <property type="match status" value="1"/>
</dbReference>
<keyword evidence="3" id="KW-1185">Reference proteome</keyword>